<protein>
    <submittedName>
        <fullName evidence="2">Uncharacterized protein</fullName>
    </submittedName>
</protein>
<dbReference type="PROSITE" id="PS50082">
    <property type="entry name" value="WD_REPEATS_2"/>
    <property type="match status" value="1"/>
</dbReference>
<evidence type="ECO:0000313" key="2">
    <source>
        <dbReference type="EMBL" id="RNA31908.1"/>
    </source>
</evidence>
<dbReference type="InterPro" id="IPR001680">
    <property type="entry name" value="WD40_rpt"/>
</dbReference>
<dbReference type="EMBL" id="REGN01001881">
    <property type="protein sequence ID" value="RNA31908.1"/>
    <property type="molecule type" value="Genomic_DNA"/>
</dbReference>
<dbReference type="Gene3D" id="2.130.10.10">
    <property type="entry name" value="YVTN repeat-like/Quinoprotein amine dehydrogenase"/>
    <property type="match status" value="1"/>
</dbReference>
<feature type="repeat" description="WD" evidence="1">
    <location>
        <begin position="1"/>
        <end position="17"/>
    </location>
</feature>
<reference evidence="2 3" key="1">
    <citation type="journal article" date="2018" name="Sci. Rep.">
        <title>Genomic signatures of local adaptation to the degree of environmental predictability in rotifers.</title>
        <authorList>
            <person name="Franch-Gras L."/>
            <person name="Hahn C."/>
            <person name="Garcia-Roger E.M."/>
            <person name="Carmona M.J."/>
            <person name="Serra M."/>
            <person name="Gomez A."/>
        </authorList>
    </citation>
    <scope>NUCLEOTIDE SEQUENCE [LARGE SCALE GENOMIC DNA]</scope>
    <source>
        <strain evidence="2">HYR1</strain>
    </source>
</reference>
<sequence>MEYFASGSDDKKLRIWNKTSVIDTIDFDFKVSTLDYDSYNNALLIGSSDEKLRMFFLANRTTRTICNCAKLILSIDRESFVSESDEKLTFYDVHSLSTTSYGNNYEDINDIVSGLSH</sequence>
<keyword evidence="1" id="KW-0853">WD repeat</keyword>
<accession>A0A3M7S8J2</accession>
<keyword evidence="3" id="KW-1185">Reference proteome</keyword>
<organism evidence="2 3">
    <name type="scientific">Brachionus plicatilis</name>
    <name type="common">Marine rotifer</name>
    <name type="synonym">Brachionus muelleri</name>
    <dbReference type="NCBI Taxonomy" id="10195"/>
    <lineage>
        <taxon>Eukaryota</taxon>
        <taxon>Metazoa</taxon>
        <taxon>Spiralia</taxon>
        <taxon>Gnathifera</taxon>
        <taxon>Rotifera</taxon>
        <taxon>Eurotatoria</taxon>
        <taxon>Monogononta</taxon>
        <taxon>Pseudotrocha</taxon>
        <taxon>Ploima</taxon>
        <taxon>Brachionidae</taxon>
        <taxon>Brachionus</taxon>
    </lineage>
</organism>
<gene>
    <name evidence="2" type="ORF">BpHYR1_001810</name>
</gene>
<proteinExistence type="predicted"/>
<comment type="caution">
    <text evidence="2">The sequence shown here is derived from an EMBL/GenBank/DDBJ whole genome shotgun (WGS) entry which is preliminary data.</text>
</comment>
<dbReference type="InterPro" id="IPR036322">
    <property type="entry name" value="WD40_repeat_dom_sf"/>
</dbReference>
<dbReference type="AlphaFoldDB" id="A0A3M7S8J2"/>
<evidence type="ECO:0000256" key="1">
    <source>
        <dbReference type="PROSITE-ProRule" id="PRU00221"/>
    </source>
</evidence>
<name>A0A3M7S8J2_BRAPC</name>
<dbReference type="InterPro" id="IPR015943">
    <property type="entry name" value="WD40/YVTN_repeat-like_dom_sf"/>
</dbReference>
<evidence type="ECO:0000313" key="3">
    <source>
        <dbReference type="Proteomes" id="UP000276133"/>
    </source>
</evidence>
<dbReference type="SUPFAM" id="SSF50978">
    <property type="entry name" value="WD40 repeat-like"/>
    <property type="match status" value="1"/>
</dbReference>
<dbReference type="Proteomes" id="UP000276133">
    <property type="component" value="Unassembled WGS sequence"/>
</dbReference>